<dbReference type="InterPro" id="IPR047817">
    <property type="entry name" value="ABC2_TM_bact-type"/>
</dbReference>
<dbReference type="Proteomes" id="UP000533598">
    <property type="component" value="Unassembled WGS sequence"/>
</dbReference>
<gene>
    <name evidence="8" type="ORF">HNR67_007711</name>
</gene>
<dbReference type="AlphaFoldDB" id="A0A7W7FYE6"/>
<evidence type="ECO:0000256" key="6">
    <source>
        <dbReference type="SAM" id="Phobius"/>
    </source>
</evidence>
<evidence type="ECO:0000313" key="8">
    <source>
        <dbReference type="EMBL" id="MBB4681593.1"/>
    </source>
</evidence>
<proteinExistence type="predicted"/>
<keyword evidence="9" id="KW-1185">Reference proteome</keyword>
<dbReference type="GO" id="GO:0043190">
    <property type="term" value="C:ATP-binding cassette (ABC) transporter complex"/>
    <property type="evidence" value="ECO:0007669"/>
    <property type="project" value="InterPro"/>
</dbReference>
<feature type="transmembrane region" description="Helical" evidence="6">
    <location>
        <begin position="161"/>
        <end position="181"/>
    </location>
</feature>
<protein>
    <submittedName>
        <fullName evidence="8">ABC-2 type transport system permease protein</fullName>
    </submittedName>
</protein>
<feature type="transmembrane region" description="Helical" evidence="6">
    <location>
        <begin position="218"/>
        <end position="238"/>
    </location>
</feature>
<dbReference type="Pfam" id="PF12698">
    <property type="entry name" value="ABC2_membrane_3"/>
    <property type="match status" value="1"/>
</dbReference>
<evidence type="ECO:0000256" key="4">
    <source>
        <dbReference type="ARBA" id="ARBA00023136"/>
    </source>
</evidence>
<dbReference type="GO" id="GO:0046677">
    <property type="term" value="P:response to antibiotic"/>
    <property type="evidence" value="ECO:0007669"/>
    <property type="project" value="UniProtKB-KW"/>
</dbReference>
<evidence type="ECO:0000256" key="3">
    <source>
        <dbReference type="ARBA" id="ARBA00022989"/>
    </source>
</evidence>
<keyword evidence="5" id="KW-0046">Antibiotic resistance</keyword>
<keyword evidence="4 6" id="KW-0472">Membrane</keyword>
<feature type="transmembrane region" description="Helical" evidence="6">
    <location>
        <begin position="97"/>
        <end position="125"/>
    </location>
</feature>
<keyword evidence="3 6" id="KW-1133">Transmembrane helix</keyword>
<feature type="transmembrane region" description="Helical" evidence="6">
    <location>
        <begin position="52"/>
        <end position="77"/>
    </location>
</feature>
<dbReference type="PANTHER" id="PTHR43027:SF2">
    <property type="entry name" value="TRANSPORT PERMEASE PROTEIN"/>
    <property type="match status" value="1"/>
</dbReference>
<feature type="domain" description="ABC transmembrane type-2" evidence="7">
    <location>
        <begin position="20"/>
        <end position="241"/>
    </location>
</feature>
<dbReference type="EMBL" id="JACHMH010000001">
    <property type="protein sequence ID" value="MBB4681593.1"/>
    <property type="molecule type" value="Genomic_DNA"/>
</dbReference>
<dbReference type="GO" id="GO:0140359">
    <property type="term" value="F:ABC-type transporter activity"/>
    <property type="evidence" value="ECO:0007669"/>
    <property type="project" value="InterPro"/>
</dbReference>
<evidence type="ECO:0000259" key="7">
    <source>
        <dbReference type="PROSITE" id="PS51012"/>
    </source>
</evidence>
<keyword evidence="2 6" id="KW-0812">Transmembrane</keyword>
<evidence type="ECO:0000256" key="2">
    <source>
        <dbReference type="ARBA" id="ARBA00022692"/>
    </source>
</evidence>
<evidence type="ECO:0000256" key="5">
    <source>
        <dbReference type="ARBA" id="ARBA00023251"/>
    </source>
</evidence>
<dbReference type="PANTHER" id="PTHR43027">
    <property type="entry name" value="DOXORUBICIN RESISTANCE ABC TRANSPORTER PERMEASE PROTEIN DRRC-RELATED"/>
    <property type="match status" value="1"/>
</dbReference>
<dbReference type="InterPro" id="IPR013525">
    <property type="entry name" value="ABC2_TM"/>
</dbReference>
<comment type="subcellular location">
    <subcellularLocation>
        <location evidence="1">Membrane</location>
        <topology evidence="1">Multi-pass membrane protein</topology>
    </subcellularLocation>
</comment>
<evidence type="ECO:0000313" key="9">
    <source>
        <dbReference type="Proteomes" id="UP000533598"/>
    </source>
</evidence>
<comment type="caution">
    <text evidence="8">The sequence shown here is derived from an EMBL/GenBank/DDBJ whole genome shotgun (WGS) entry which is preliminary data.</text>
</comment>
<feature type="transmembrane region" description="Helical" evidence="6">
    <location>
        <begin position="132"/>
        <end position="155"/>
    </location>
</feature>
<dbReference type="InterPro" id="IPR052902">
    <property type="entry name" value="ABC-2_transporter"/>
</dbReference>
<dbReference type="PIRSF" id="PIRSF006648">
    <property type="entry name" value="DrrB"/>
    <property type="match status" value="1"/>
</dbReference>
<dbReference type="PROSITE" id="PS51012">
    <property type="entry name" value="ABC_TM2"/>
    <property type="match status" value="1"/>
</dbReference>
<reference evidence="8 9" key="1">
    <citation type="submission" date="2020-08" db="EMBL/GenBank/DDBJ databases">
        <title>Sequencing the genomes of 1000 actinobacteria strains.</title>
        <authorList>
            <person name="Klenk H.-P."/>
        </authorList>
    </citation>
    <scope>NUCLEOTIDE SEQUENCE [LARGE SCALE GENOMIC DNA]</scope>
    <source>
        <strain evidence="8 9">DSM 44230</strain>
    </source>
</reference>
<dbReference type="RefSeq" id="WP_185008282.1">
    <property type="nucleotide sequence ID" value="NZ_BAAAUI010000014.1"/>
</dbReference>
<feature type="transmembrane region" description="Helical" evidence="6">
    <location>
        <begin position="20"/>
        <end position="40"/>
    </location>
</feature>
<accession>A0A7W7FYE6</accession>
<dbReference type="InterPro" id="IPR000412">
    <property type="entry name" value="ABC_2_transport"/>
</dbReference>
<organism evidence="8 9">
    <name type="scientific">Crossiella cryophila</name>
    <dbReference type="NCBI Taxonomy" id="43355"/>
    <lineage>
        <taxon>Bacteria</taxon>
        <taxon>Bacillati</taxon>
        <taxon>Actinomycetota</taxon>
        <taxon>Actinomycetes</taxon>
        <taxon>Pseudonocardiales</taxon>
        <taxon>Pseudonocardiaceae</taxon>
        <taxon>Crossiella</taxon>
    </lineage>
</organism>
<name>A0A7W7FYE6_9PSEU</name>
<evidence type="ECO:0000256" key="1">
    <source>
        <dbReference type="ARBA" id="ARBA00004141"/>
    </source>
</evidence>
<sequence>MHVLRKLFVVELKLLLREPAAWLLVLMLPLALVTMFGLTASPRTNTNPIVTYFPAMALSLGVAQLALTLLPGALATYRENGILRRMASTPVHPSRLLGAQLAVSLLMALTALAMVLVVGSFVLGFPLPKEPLGFALAFLLGTGALFAVGLCVAAVAPSGRVASGIGAGVFFLLIIFGGVFMPAEVTPKFMTTIGSYLPIGASMQAMRASWAGEWPDTLPLVAMAGLIVVFGAVAARTFRWE</sequence>